<reference evidence="2" key="1">
    <citation type="journal article" date="2018" name="Nat. Plants">
        <title>Whole-genome landscape of Medicago truncatula symbiotic genes.</title>
        <authorList>
            <person name="Pecrix Y."/>
            <person name="Staton S.E."/>
            <person name="Sallet E."/>
            <person name="Lelandais-Briere C."/>
            <person name="Moreau S."/>
            <person name="Carrere S."/>
            <person name="Blein T."/>
            <person name="Jardinaud M.F."/>
            <person name="Latrasse D."/>
            <person name="Zouine M."/>
            <person name="Zahm M."/>
            <person name="Kreplak J."/>
            <person name="Mayjonade B."/>
            <person name="Satge C."/>
            <person name="Perez M."/>
            <person name="Cauet S."/>
            <person name="Marande W."/>
            <person name="Chantry-Darmon C."/>
            <person name="Lopez-Roques C."/>
            <person name="Bouchez O."/>
            <person name="Berard A."/>
            <person name="Debelle F."/>
            <person name="Munos S."/>
            <person name="Bendahmane A."/>
            <person name="Berges H."/>
            <person name="Niebel A."/>
            <person name="Buitink J."/>
            <person name="Frugier F."/>
            <person name="Benhamed M."/>
            <person name="Crespi M."/>
            <person name="Gouzy J."/>
            <person name="Gamas P."/>
        </authorList>
    </citation>
    <scope>NUCLEOTIDE SEQUENCE [LARGE SCALE GENOMIC DNA]</scope>
    <source>
        <strain evidence="2">cv. Jemalong A17</strain>
    </source>
</reference>
<comment type="caution">
    <text evidence="1">The sequence shown here is derived from an EMBL/GenBank/DDBJ whole genome shotgun (WGS) entry which is preliminary data.</text>
</comment>
<dbReference type="Proteomes" id="UP000265566">
    <property type="component" value="Chromosome 8"/>
</dbReference>
<organism evidence="1 2">
    <name type="scientific">Medicago truncatula</name>
    <name type="common">Barrel medic</name>
    <name type="synonym">Medicago tribuloides</name>
    <dbReference type="NCBI Taxonomy" id="3880"/>
    <lineage>
        <taxon>Eukaryota</taxon>
        <taxon>Viridiplantae</taxon>
        <taxon>Streptophyta</taxon>
        <taxon>Embryophyta</taxon>
        <taxon>Tracheophyta</taxon>
        <taxon>Spermatophyta</taxon>
        <taxon>Magnoliopsida</taxon>
        <taxon>eudicotyledons</taxon>
        <taxon>Gunneridae</taxon>
        <taxon>Pentapetalae</taxon>
        <taxon>rosids</taxon>
        <taxon>fabids</taxon>
        <taxon>Fabales</taxon>
        <taxon>Fabaceae</taxon>
        <taxon>Papilionoideae</taxon>
        <taxon>50 kb inversion clade</taxon>
        <taxon>NPAAA clade</taxon>
        <taxon>Hologalegina</taxon>
        <taxon>IRL clade</taxon>
        <taxon>Trifolieae</taxon>
        <taxon>Medicago</taxon>
    </lineage>
</organism>
<dbReference type="EMBL" id="PSQE01000008">
    <property type="protein sequence ID" value="RHN39389.1"/>
    <property type="molecule type" value="Genomic_DNA"/>
</dbReference>
<accession>A0A396GD53</accession>
<evidence type="ECO:0000313" key="1">
    <source>
        <dbReference type="EMBL" id="RHN39389.1"/>
    </source>
</evidence>
<sequence length="40" mass="4672">MYSLTNSCSASINTNDIRWGDKKEYFLEKSVSRTNFSYNT</sequence>
<gene>
    <name evidence="1" type="ORF">MtrunA17_Chr8g0343281</name>
</gene>
<name>A0A396GD53_MEDTR</name>
<evidence type="ECO:0000313" key="2">
    <source>
        <dbReference type="Proteomes" id="UP000265566"/>
    </source>
</evidence>
<dbReference type="AlphaFoldDB" id="A0A396GD53"/>
<dbReference type="Gramene" id="rna45408">
    <property type="protein sequence ID" value="RHN39389.1"/>
    <property type="gene ID" value="gene45408"/>
</dbReference>
<proteinExistence type="predicted"/>
<protein>
    <submittedName>
        <fullName evidence="1">Uncharacterized protein</fullName>
    </submittedName>
</protein>